<evidence type="ECO:0000259" key="4">
    <source>
        <dbReference type="Pfam" id="PF25869"/>
    </source>
</evidence>
<dbReference type="SUPFAM" id="SSF111369">
    <property type="entry name" value="HlyD-like secretion proteins"/>
    <property type="match status" value="1"/>
</dbReference>
<feature type="domain" description="CusB-like three alpha-helical bundle" evidence="4">
    <location>
        <begin position="162"/>
        <end position="213"/>
    </location>
</feature>
<accession>A0ABR6YMU6</accession>
<evidence type="ECO:0000313" key="8">
    <source>
        <dbReference type="EMBL" id="MBC3885114.1"/>
    </source>
</evidence>
<name>A0ABR6YMU6_9BURK</name>
<dbReference type="Pfam" id="PF25975">
    <property type="entry name" value="CzcB_C"/>
    <property type="match status" value="1"/>
</dbReference>
<feature type="domain" description="Heavy metal binding" evidence="3">
    <location>
        <begin position="50"/>
        <end position="77"/>
    </location>
</feature>
<proteinExistence type="inferred from homology"/>
<evidence type="ECO:0000256" key="1">
    <source>
        <dbReference type="ARBA" id="ARBA00009477"/>
    </source>
</evidence>
<reference evidence="8 9" key="1">
    <citation type="submission" date="2020-08" db="EMBL/GenBank/DDBJ databases">
        <title>Novel species isolated from subtropical streams in China.</title>
        <authorList>
            <person name="Lu H."/>
        </authorList>
    </citation>
    <scope>NUCLEOTIDE SEQUENCE [LARGE SCALE GENOMIC DNA]</scope>
    <source>
        <strain evidence="8 9">FT31W</strain>
    </source>
</reference>
<dbReference type="Gene3D" id="6.10.140.730">
    <property type="match status" value="1"/>
</dbReference>
<dbReference type="RefSeq" id="WP_186862653.1">
    <property type="nucleotide sequence ID" value="NZ_JACOGC010000002.1"/>
</dbReference>
<keyword evidence="9" id="KW-1185">Reference proteome</keyword>
<dbReference type="PANTHER" id="PTHR30097:SF15">
    <property type="entry name" value="CATION EFFLUX SYSTEM PROTEIN CUSB"/>
    <property type="match status" value="1"/>
</dbReference>
<dbReference type="Gene3D" id="2.40.420.20">
    <property type="match status" value="1"/>
</dbReference>
<keyword evidence="2" id="KW-0813">Transport</keyword>
<comment type="similarity">
    <text evidence="1">Belongs to the membrane fusion protein (MFP) (TC 8.A.1) family.</text>
</comment>
<dbReference type="Proteomes" id="UP000613113">
    <property type="component" value="Unassembled WGS sequence"/>
</dbReference>
<evidence type="ECO:0000259" key="6">
    <source>
        <dbReference type="Pfam" id="PF25954"/>
    </source>
</evidence>
<dbReference type="InterPro" id="IPR058792">
    <property type="entry name" value="Beta-barrel_RND_2"/>
</dbReference>
<dbReference type="NCBIfam" id="TIGR01730">
    <property type="entry name" value="RND_mfp"/>
    <property type="match status" value="1"/>
</dbReference>
<dbReference type="InterPro" id="IPR045800">
    <property type="entry name" value="HMBD"/>
</dbReference>
<dbReference type="InterPro" id="IPR058790">
    <property type="entry name" value="BSH_CusB"/>
</dbReference>
<dbReference type="Pfam" id="PF25869">
    <property type="entry name" value="3HB_CusB"/>
    <property type="match status" value="1"/>
</dbReference>
<dbReference type="PANTHER" id="PTHR30097">
    <property type="entry name" value="CATION EFFLUX SYSTEM PROTEIN CUSB"/>
    <property type="match status" value="1"/>
</dbReference>
<dbReference type="Gene3D" id="2.40.30.170">
    <property type="match status" value="1"/>
</dbReference>
<evidence type="ECO:0000259" key="5">
    <source>
        <dbReference type="Pfam" id="PF25919"/>
    </source>
</evidence>
<dbReference type="Pfam" id="PF19335">
    <property type="entry name" value="HMBD"/>
    <property type="match status" value="1"/>
</dbReference>
<dbReference type="InterPro" id="IPR051909">
    <property type="entry name" value="MFP_Cation_Efflux"/>
</dbReference>
<dbReference type="Pfam" id="PF11604">
    <property type="entry name" value="CusF_Ec"/>
    <property type="match status" value="1"/>
</dbReference>
<dbReference type="InterPro" id="IPR042230">
    <property type="entry name" value="CusF_sf"/>
</dbReference>
<dbReference type="InterPro" id="IPR058649">
    <property type="entry name" value="CzcB_C"/>
</dbReference>
<feature type="domain" description="CusB-like barrel-sandwich hybrid" evidence="5">
    <location>
        <begin position="127"/>
        <end position="246"/>
    </location>
</feature>
<feature type="domain" description="CzcB-like C-terminal circularly permuted SH3-like" evidence="7">
    <location>
        <begin position="335"/>
        <end position="393"/>
    </location>
</feature>
<evidence type="ECO:0000259" key="3">
    <source>
        <dbReference type="Pfam" id="PF19335"/>
    </source>
</evidence>
<gene>
    <name evidence="8" type="ORF">H8K27_08245</name>
</gene>
<dbReference type="Gene3D" id="2.40.50.320">
    <property type="entry name" value="Copper binding periplasmic protein CusF"/>
    <property type="match status" value="1"/>
</dbReference>
<protein>
    <submittedName>
        <fullName evidence="8">Efflux RND transporter periplasmic adaptor subunit</fullName>
    </submittedName>
</protein>
<dbReference type="InterPro" id="IPR006143">
    <property type="entry name" value="RND_pump_MFP"/>
</dbReference>
<feature type="domain" description="CusB-like beta-barrel" evidence="6">
    <location>
        <begin position="250"/>
        <end position="325"/>
    </location>
</feature>
<evidence type="ECO:0000256" key="2">
    <source>
        <dbReference type="ARBA" id="ARBA00022448"/>
    </source>
</evidence>
<dbReference type="Pfam" id="PF25954">
    <property type="entry name" value="Beta-barrel_RND_2"/>
    <property type="match status" value="1"/>
</dbReference>
<organism evidence="8 9">
    <name type="scientific">Undibacterium griseum</name>
    <dbReference type="NCBI Taxonomy" id="2762295"/>
    <lineage>
        <taxon>Bacteria</taxon>
        <taxon>Pseudomonadati</taxon>
        <taxon>Pseudomonadota</taxon>
        <taxon>Betaproteobacteria</taxon>
        <taxon>Burkholderiales</taxon>
        <taxon>Oxalobacteraceae</taxon>
        <taxon>Undibacterium</taxon>
    </lineage>
</organism>
<evidence type="ECO:0000259" key="7">
    <source>
        <dbReference type="Pfam" id="PF25975"/>
    </source>
</evidence>
<dbReference type="EMBL" id="JACOGC010000002">
    <property type="protein sequence ID" value="MBC3885114.1"/>
    <property type="molecule type" value="Genomic_DNA"/>
</dbReference>
<dbReference type="Pfam" id="PF25919">
    <property type="entry name" value="BSH_CusB"/>
    <property type="match status" value="1"/>
</dbReference>
<evidence type="ECO:0000313" key="9">
    <source>
        <dbReference type="Proteomes" id="UP000613113"/>
    </source>
</evidence>
<dbReference type="InterPro" id="IPR021647">
    <property type="entry name" value="CusF_Ec"/>
</dbReference>
<comment type="caution">
    <text evidence="8">The sequence shown here is derived from an EMBL/GenBank/DDBJ whole genome shotgun (WGS) entry which is preliminary data.</text>
</comment>
<dbReference type="InterPro" id="IPR058791">
    <property type="entry name" value="3HB_CusB"/>
</dbReference>
<sequence>MKNTKIIAMLVATGLLAGGAYALYQLGIRQGTQAAASQNPLVKADKKVLYWQDPMVPTQKFDKPGKSPFMDMPLVPVYADAVDEGSVAVSPRIQQNLGMRTAEVVRGSLGGTLSAVGNVAYNEREMVFVQARNNGYLEKLFVRTPLDTVRKGQALAELYMPEWVAAQEEFLTVKRLQSGGIDGLLDGAKQRMRLVGMTDEQIRLVESSGKVHPRLTVVAPVAGVISELAVREGMAVATGTPMFRINGLETIWVNAEIPENQAEQVHVGNAVEASTASLPGVLFKGKIDAVLPQIDAGTRTLKARIELRNVNRQLLPGMFVKLNFNTFARQDMLLIPSEAVIQTGTRTLVMLDKGNGRFTPAEIETGMESKGRTEVTKGLDVGQKVVVSGQFLIDSEASLKGTSARLGNDTQDVSGKPAAQPVKSMPVLHYASGIVEKIAQDEITISHDAIASLHWDAMTMNFKLPPAGLPQSIRVGSSVHFEIQQTRGGAFQITEIVPAENAAGGKR</sequence>